<dbReference type="AlphaFoldDB" id="A0A542ZWH6"/>
<evidence type="ECO:0000313" key="1">
    <source>
        <dbReference type="EMBL" id="TQL64724.1"/>
    </source>
</evidence>
<keyword evidence="2" id="KW-1185">Reference proteome</keyword>
<organism evidence="1 2">
    <name type="scientific">Rarobacter faecitabidus</name>
    <dbReference type="NCBI Taxonomy" id="13243"/>
    <lineage>
        <taxon>Bacteria</taxon>
        <taxon>Bacillati</taxon>
        <taxon>Actinomycetota</taxon>
        <taxon>Actinomycetes</taxon>
        <taxon>Micrococcales</taxon>
        <taxon>Rarobacteraceae</taxon>
        <taxon>Rarobacter</taxon>
    </lineage>
</organism>
<gene>
    <name evidence="1" type="ORF">FB461_1233</name>
</gene>
<protein>
    <submittedName>
        <fullName evidence="1">Uncharacterized protein</fullName>
    </submittedName>
</protein>
<reference evidence="1 2" key="1">
    <citation type="submission" date="2019-06" db="EMBL/GenBank/DDBJ databases">
        <title>Sequencing the genomes of 1000 actinobacteria strains.</title>
        <authorList>
            <person name="Klenk H.-P."/>
        </authorList>
    </citation>
    <scope>NUCLEOTIDE SEQUENCE [LARGE SCALE GENOMIC DNA]</scope>
    <source>
        <strain evidence="1 2">DSM 4813</strain>
    </source>
</reference>
<evidence type="ECO:0000313" key="2">
    <source>
        <dbReference type="Proteomes" id="UP000315389"/>
    </source>
</evidence>
<accession>A0A542ZWH6</accession>
<dbReference type="EMBL" id="VFOS01000001">
    <property type="protein sequence ID" value="TQL64724.1"/>
    <property type="molecule type" value="Genomic_DNA"/>
</dbReference>
<name>A0A542ZWH6_RARFA</name>
<proteinExistence type="predicted"/>
<comment type="caution">
    <text evidence="1">The sequence shown here is derived from an EMBL/GenBank/DDBJ whole genome shotgun (WGS) entry which is preliminary data.</text>
</comment>
<dbReference type="Proteomes" id="UP000315389">
    <property type="component" value="Unassembled WGS sequence"/>
</dbReference>
<dbReference type="RefSeq" id="WP_142119869.1">
    <property type="nucleotide sequence ID" value="NZ_BAAASV010000001.1"/>
</dbReference>
<sequence>MTTSAHLERYLATFVKSARAGRLSQDEASVAAADVIISIEHLVARDIDAYSKRARLATA</sequence>